<dbReference type="Pfam" id="PF01497">
    <property type="entry name" value="Peripla_BP_2"/>
    <property type="match status" value="1"/>
</dbReference>
<evidence type="ECO:0000256" key="1">
    <source>
        <dbReference type="ARBA" id="ARBA00008814"/>
    </source>
</evidence>
<proteinExistence type="inferred from homology"/>
<evidence type="ECO:0000313" key="3">
    <source>
        <dbReference type="EMBL" id="WWX25215.1"/>
    </source>
</evidence>
<evidence type="ECO:0000259" key="2">
    <source>
        <dbReference type="PROSITE" id="PS50983"/>
    </source>
</evidence>
<accession>A0ABZ2JA02</accession>
<dbReference type="Gene3D" id="3.40.50.1980">
    <property type="entry name" value="Nitrogenase molybdenum iron protein domain"/>
    <property type="match status" value="2"/>
</dbReference>
<dbReference type="PROSITE" id="PS50983">
    <property type="entry name" value="FE_B12_PBP"/>
    <property type="match status" value="1"/>
</dbReference>
<keyword evidence="4" id="KW-1185">Reference proteome</keyword>
<dbReference type="InterPro" id="IPR002491">
    <property type="entry name" value="ABC_transptr_periplasmic_BD"/>
</dbReference>
<dbReference type="PANTHER" id="PTHR30535">
    <property type="entry name" value="VITAMIN B12-BINDING PROTEIN"/>
    <property type="match status" value="1"/>
</dbReference>
<dbReference type="EMBL" id="CP146612">
    <property type="protein sequence ID" value="WWX25215.1"/>
    <property type="molecule type" value="Genomic_DNA"/>
</dbReference>
<comment type="similarity">
    <text evidence="1">Belongs to the bacterial solute-binding protein 8 family.</text>
</comment>
<evidence type="ECO:0000313" key="4">
    <source>
        <dbReference type="Proteomes" id="UP001375370"/>
    </source>
</evidence>
<name>A0ABZ2JA02_9CHLR</name>
<dbReference type="SUPFAM" id="SSF53807">
    <property type="entry name" value="Helical backbone' metal receptor"/>
    <property type="match status" value="1"/>
</dbReference>
<sequence>MKKLWESRVKHRLFKVLSVLAASMLVAIVLVGCSSENAPGAITDHAGRQLNVSEIPNRIVSLIPSHTEIVFALGLGDKVVAVDDYSDYPPAATSKAKVGSTLSGLSTEAIVIAEPDLILADISAVELGVVDTLTKLLPKTVVVVVKGTSVASFQDVYESIELIGKVTGASKNAEQIISDMKARVKAVTDKTGGLTTANKPRTVYIIWPEPMYVYGGHAIGSALIEAAGGVNIFAENQGDAVQLEELISRNPQIILASASEAMGDYAYQFALTDTRLDTTEAKINGAIYGMNDDFTGRPGPRLVEGLEQMAKLLHPELFT</sequence>
<organism evidence="3 4">
    <name type="scientific">Candidatus Dehalogenimonas loeffleri</name>
    <dbReference type="NCBI Taxonomy" id="3127115"/>
    <lineage>
        <taxon>Bacteria</taxon>
        <taxon>Bacillati</taxon>
        <taxon>Chloroflexota</taxon>
        <taxon>Dehalococcoidia</taxon>
        <taxon>Dehalococcoidales</taxon>
        <taxon>Dehalococcoidaceae</taxon>
        <taxon>Dehalogenimonas</taxon>
    </lineage>
</organism>
<gene>
    <name evidence="3" type="ORF">V8247_08135</name>
</gene>
<feature type="domain" description="Fe/B12 periplasmic-binding" evidence="2">
    <location>
        <begin position="58"/>
        <end position="317"/>
    </location>
</feature>
<reference evidence="3 4" key="1">
    <citation type="submission" date="2024-03" db="EMBL/GenBank/DDBJ databases">
        <title>A Dehalogenimonas Isolated from Estuarine Sediments Dihaloeliminates Chlorinated Alkanes.</title>
        <authorList>
            <person name="Yang Y."/>
            <person name="Wang H."/>
        </authorList>
    </citation>
    <scope>NUCLEOTIDE SEQUENCE [LARGE SCALE GENOMIC DNA]</scope>
    <source>
        <strain evidence="3 4">W</strain>
    </source>
</reference>
<dbReference type="RefSeq" id="WP_338737355.1">
    <property type="nucleotide sequence ID" value="NZ_CP146612.1"/>
</dbReference>
<dbReference type="PROSITE" id="PS51257">
    <property type="entry name" value="PROKAR_LIPOPROTEIN"/>
    <property type="match status" value="1"/>
</dbReference>
<dbReference type="PANTHER" id="PTHR30535:SF34">
    <property type="entry name" value="MOLYBDATE-BINDING PROTEIN MOLA"/>
    <property type="match status" value="1"/>
</dbReference>
<dbReference type="InterPro" id="IPR050902">
    <property type="entry name" value="ABC_Transporter_SBP"/>
</dbReference>
<protein>
    <submittedName>
        <fullName evidence="3">ABC transporter substrate-binding protein</fullName>
    </submittedName>
</protein>
<dbReference type="Proteomes" id="UP001375370">
    <property type="component" value="Chromosome"/>
</dbReference>